<evidence type="ECO:0000256" key="4">
    <source>
        <dbReference type="ARBA" id="ARBA00022475"/>
    </source>
</evidence>
<feature type="transmembrane region" description="Helical" evidence="9">
    <location>
        <begin position="20"/>
        <end position="46"/>
    </location>
</feature>
<feature type="transmembrane region" description="Helical" evidence="9">
    <location>
        <begin position="84"/>
        <end position="104"/>
    </location>
</feature>
<organism evidence="11 12">
    <name type="scientific">Methylobacterium oryzihabitans</name>
    <dbReference type="NCBI Taxonomy" id="2499852"/>
    <lineage>
        <taxon>Bacteria</taxon>
        <taxon>Pseudomonadati</taxon>
        <taxon>Pseudomonadota</taxon>
        <taxon>Alphaproteobacteria</taxon>
        <taxon>Hyphomicrobiales</taxon>
        <taxon>Methylobacteriaceae</taxon>
        <taxon>Methylobacterium</taxon>
    </lineage>
</organism>
<dbReference type="PANTHER" id="PTHR30614:SF0">
    <property type="entry name" value="L-CYSTINE TRANSPORT SYSTEM PERMEASE PROTEIN TCYL"/>
    <property type="match status" value="1"/>
</dbReference>
<dbReference type="PANTHER" id="PTHR30614">
    <property type="entry name" value="MEMBRANE COMPONENT OF AMINO ACID ABC TRANSPORTER"/>
    <property type="match status" value="1"/>
</dbReference>
<proteinExistence type="inferred from homology"/>
<evidence type="ECO:0000256" key="3">
    <source>
        <dbReference type="ARBA" id="ARBA00022448"/>
    </source>
</evidence>
<dbReference type="GO" id="GO:0043190">
    <property type="term" value="C:ATP-binding cassette (ABC) transporter complex"/>
    <property type="evidence" value="ECO:0007669"/>
    <property type="project" value="InterPro"/>
</dbReference>
<keyword evidence="8 9" id="KW-0472">Membrane</keyword>
<name>A0A3S2XPW4_9HYPH</name>
<dbReference type="InterPro" id="IPR010065">
    <property type="entry name" value="AA_ABC_transptr_permease_3TM"/>
</dbReference>
<evidence type="ECO:0000256" key="9">
    <source>
        <dbReference type="RuleBase" id="RU363032"/>
    </source>
</evidence>
<keyword evidence="7 9" id="KW-1133">Transmembrane helix</keyword>
<dbReference type="InterPro" id="IPR043429">
    <property type="entry name" value="ArtM/GltK/GlnP/TcyL/YhdX-like"/>
</dbReference>
<evidence type="ECO:0000256" key="6">
    <source>
        <dbReference type="ARBA" id="ARBA00022970"/>
    </source>
</evidence>
<feature type="domain" description="ABC transmembrane type-1" evidence="10">
    <location>
        <begin position="19"/>
        <end position="207"/>
    </location>
</feature>
<protein>
    <submittedName>
        <fullName evidence="11">Amino acid ABC transporter permease</fullName>
    </submittedName>
</protein>
<feature type="transmembrane region" description="Helical" evidence="9">
    <location>
        <begin position="188"/>
        <end position="208"/>
    </location>
</feature>
<evidence type="ECO:0000313" key="11">
    <source>
        <dbReference type="EMBL" id="RVU20065.1"/>
    </source>
</evidence>
<keyword evidence="12" id="KW-1185">Reference proteome</keyword>
<dbReference type="Gene3D" id="1.10.3720.10">
    <property type="entry name" value="MetI-like"/>
    <property type="match status" value="1"/>
</dbReference>
<dbReference type="SUPFAM" id="SSF161098">
    <property type="entry name" value="MetI-like"/>
    <property type="match status" value="1"/>
</dbReference>
<gene>
    <name evidence="11" type="ORF">EOE48_05480</name>
</gene>
<dbReference type="RefSeq" id="WP_127727787.1">
    <property type="nucleotide sequence ID" value="NZ_SACP01000004.1"/>
</dbReference>
<keyword evidence="5 9" id="KW-0812">Transmembrane</keyword>
<dbReference type="Pfam" id="PF00528">
    <property type="entry name" value="BPD_transp_1"/>
    <property type="match status" value="1"/>
</dbReference>
<keyword evidence="3 9" id="KW-0813">Transport</keyword>
<dbReference type="OrthoDB" id="7341446at2"/>
<evidence type="ECO:0000256" key="2">
    <source>
        <dbReference type="ARBA" id="ARBA00010072"/>
    </source>
</evidence>
<dbReference type="AlphaFoldDB" id="A0A3S2XPW4"/>
<evidence type="ECO:0000256" key="7">
    <source>
        <dbReference type="ARBA" id="ARBA00022989"/>
    </source>
</evidence>
<accession>A0A3S2XPW4</accession>
<comment type="caution">
    <text evidence="11">The sequence shown here is derived from an EMBL/GenBank/DDBJ whole genome shotgun (WGS) entry which is preliminary data.</text>
</comment>
<dbReference type="NCBIfam" id="TIGR01726">
    <property type="entry name" value="HEQRo_perm_3TM"/>
    <property type="match status" value="1"/>
</dbReference>
<keyword evidence="6" id="KW-0029">Amino-acid transport</keyword>
<evidence type="ECO:0000256" key="1">
    <source>
        <dbReference type="ARBA" id="ARBA00004429"/>
    </source>
</evidence>
<evidence type="ECO:0000256" key="5">
    <source>
        <dbReference type="ARBA" id="ARBA00022692"/>
    </source>
</evidence>
<dbReference type="InterPro" id="IPR000515">
    <property type="entry name" value="MetI-like"/>
</dbReference>
<reference evidence="11 12" key="1">
    <citation type="submission" date="2019-01" db="EMBL/GenBank/DDBJ databases">
        <authorList>
            <person name="Chen W.-M."/>
        </authorList>
    </citation>
    <scope>NUCLEOTIDE SEQUENCE [LARGE SCALE GENOMIC DNA]</scope>
    <source>
        <strain evidence="11 12">TER-1</strain>
    </source>
</reference>
<dbReference type="InterPro" id="IPR035906">
    <property type="entry name" value="MetI-like_sf"/>
</dbReference>
<dbReference type="CDD" id="cd06261">
    <property type="entry name" value="TM_PBP2"/>
    <property type="match status" value="1"/>
</dbReference>
<dbReference type="GO" id="GO:0015184">
    <property type="term" value="F:L-cystine transmembrane transporter activity"/>
    <property type="evidence" value="ECO:0007669"/>
    <property type="project" value="TreeGrafter"/>
</dbReference>
<dbReference type="EMBL" id="SACP01000004">
    <property type="protein sequence ID" value="RVU20065.1"/>
    <property type="molecule type" value="Genomic_DNA"/>
</dbReference>
<keyword evidence="4" id="KW-1003">Cell membrane</keyword>
<feature type="transmembrane region" description="Helical" evidence="9">
    <location>
        <begin position="53"/>
        <end position="78"/>
    </location>
</feature>
<dbReference type="Proteomes" id="UP000286997">
    <property type="component" value="Unassembled WGS sequence"/>
</dbReference>
<comment type="subcellular location">
    <subcellularLocation>
        <location evidence="1">Cell inner membrane</location>
        <topology evidence="1">Multi-pass membrane protein</topology>
    </subcellularLocation>
    <subcellularLocation>
        <location evidence="9">Cell membrane</location>
        <topology evidence="9">Multi-pass membrane protein</topology>
    </subcellularLocation>
</comment>
<comment type="similarity">
    <text evidence="2">Belongs to the binding-protein-dependent transport system permease family. HisMQ subfamily.</text>
</comment>
<sequence>MTFDPALLIPYLPLLAAGAWLTLQVAAGAFVLGYLLGIVLALVALVPGRLPRLAVAAVVTVLRGIPFILILFLVYYGLPFWGVRLPAVLVGTVALALFAGAYYAEIIRAAILALPRGQFESARAIGMSPLQAMRHVIAPQILRGLVPPSTNMTLTMVKESAVLSSITVPELTYQGLVIQGNTFAPFEVFAAVTLIYWAITAIVAALAHRLERRTGRAREPLATRNALAASYLSFERQAAR</sequence>
<evidence type="ECO:0000313" key="12">
    <source>
        <dbReference type="Proteomes" id="UP000286997"/>
    </source>
</evidence>
<evidence type="ECO:0000259" key="10">
    <source>
        <dbReference type="PROSITE" id="PS50928"/>
    </source>
</evidence>
<dbReference type="PROSITE" id="PS50928">
    <property type="entry name" value="ABC_TM1"/>
    <property type="match status" value="1"/>
</dbReference>
<evidence type="ECO:0000256" key="8">
    <source>
        <dbReference type="ARBA" id="ARBA00023136"/>
    </source>
</evidence>